<name>A0A5C4MSV8_9RHOB</name>
<dbReference type="Proteomes" id="UP000305887">
    <property type="component" value="Unassembled WGS sequence"/>
</dbReference>
<keyword evidence="5" id="KW-1185">Reference proteome</keyword>
<dbReference type="GO" id="GO:0016491">
    <property type="term" value="F:oxidoreductase activity"/>
    <property type="evidence" value="ECO:0007669"/>
    <property type="project" value="UniProtKB-KW"/>
</dbReference>
<comment type="caution">
    <text evidence="4">The sequence shown here is derived from an EMBL/GenBank/DDBJ whole genome shotgun (WGS) entry which is preliminary data.</text>
</comment>
<dbReference type="InterPro" id="IPR036291">
    <property type="entry name" value="NAD(P)-bd_dom_sf"/>
</dbReference>
<organism evidence="4 5">
    <name type="scientific">Rubellimicrobium rubrum</name>
    <dbReference type="NCBI Taxonomy" id="2585369"/>
    <lineage>
        <taxon>Bacteria</taxon>
        <taxon>Pseudomonadati</taxon>
        <taxon>Pseudomonadota</taxon>
        <taxon>Alphaproteobacteria</taxon>
        <taxon>Rhodobacterales</taxon>
        <taxon>Roseobacteraceae</taxon>
        <taxon>Rubellimicrobium</taxon>
    </lineage>
</organism>
<feature type="region of interest" description="Disordered" evidence="3">
    <location>
        <begin position="1"/>
        <end position="25"/>
    </location>
</feature>
<gene>
    <name evidence="4" type="ORF">FHG66_15925</name>
</gene>
<dbReference type="AlphaFoldDB" id="A0A5C4MSV8"/>
<dbReference type="SUPFAM" id="SSF51735">
    <property type="entry name" value="NAD(P)-binding Rossmann-fold domains"/>
    <property type="match status" value="1"/>
</dbReference>
<evidence type="ECO:0000256" key="1">
    <source>
        <dbReference type="ARBA" id="ARBA00006484"/>
    </source>
</evidence>
<dbReference type="PANTHER" id="PTHR43976:SF16">
    <property type="entry name" value="SHORT-CHAIN DEHYDROGENASE_REDUCTASE FAMILY PROTEIN"/>
    <property type="match status" value="1"/>
</dbReference>
<dbReference type="EMBL" id="VDFU01000023">
    <property type="protein sequence ID" value="TNC47707.1"/>
    <property type="molecule type" value="Genomic_DNA"/>
</dbReference>
<dbReference type="InterPro" id="IPR051911">
    <property type="entry name" value="SDR_oxidoreductase"/>
</dbReference>
<reference evidence="4 5" key="1">
    <citation type="submission" date="2019-06" db="EMBL/GenBank/DDBJ databases">
        <title>YIM 131921 draft genome.</title>
        <authorList>
            <person name="Jiang L."/>
        </authorList>
    </citation>
    <scope>NUCLEOTIDE SEQUENCE [LARGE SCALE GENOMIC DNA]</scope>
    <source>
        <strain evidence="4 5">YIM 131921</strain>
    </source>
</reference>
<keyword evidence="2" id="KW-0560">Oxidoreductase</keyword>
<protein>
    <submittedName>
        <fullName evidence="4">SDR family NAD(P)-dependent oxidoreductase</fullName>
    </submittedName>
</protein>
<comment type="similarity">
    <text evidence="1">Belongs to the short-chain dehydrogenases/reductases (SDR) family.</text>
</comment>
<evidence type="ECO:0000313" key="4">
    <source>
        <dbReference type="EMBL" id="TNC47707.1"/>
    </source>
</evidence>
<dbReference type="PANTHER" id="PTHR43976">
    <property type="entry name" value="SHORT CHAIN DEHYDROGENASE"/>
    <property type="match status" value="1"/>
</dbReference>
<evidence type="ECO:0000256" key="2">
    <source>
        <dbReference type="ARBA" id="ARBA00023002"/>
    </source>
</evidence>
<dbReference type="RefSeq" id="WP_139078052.1">
    <property type="nucleotide sequence ID" value="NZ_VDFU01000023.1"/>
</dbReference>
<sequence length="99" mass="10496">MRRTASLRSGPPCSSQQRRTIKDPSDEVRAIVEADVFSTIRVIQAALPGLHAQGQGHILGVSSSIGPVPFPLIGTDCATKAAVELPRESLQPTQQPAAR</sequence>
<dbReference type="OrthoDB" id="9793825at2"/>
<dbReference type="Gene3D" id="3.40.50.720">
    <property type="entry name" value="NAD(P)-binding Rossmann-like Domain"/>
    <property type="match status" value="1"/>
</dbReference>
<dbReference type="InterPro" id="IPR002347">
    <property type="entry name" value="SDR_fam"/>
</dbReference>
<proteinExistence type="inferred from homology"/>
<evidence type="ECO:0000313" key="5">
    <source>
        <dbReference type="Proteomes" id="UP000305887"/>
    </source>
</evidence>
<accession>A0A5C4MSV8</accession>
<evidence type="ECO:0000256" key="3">
    <source>
        <dbReference type="SAM" id="MobiDB-lite"/>
    </source>
</evidence>
<dbReference type="Pfam" id="PF00106">
    <property type="entry name" value="adh_short"/>
    <property type="match status" value="1"/>
</dbReference>